<feature type="region of interest" description="Disordered" evidence="1">
    <location>
        <begin position="1"/>
        <end position="29"/>
    </location>
</feature>
<evidence type="ECO:0000256" key="1">
    <source>
        <dbReference type="SAM" id="MobiDB-lite"/>
    </source>
</evidence>
<dbReference type="AlphaFoldDB" id="A0A5C3EWN3"/>
<proteinExistence type="predicted"/>
<accession>A0A5C3EWN3</accession>
<protein>
    <submittedName>
        <fullName evidence="2">Uncharacterized protein</fullName>
    </submittedName>
</protein>
<sequence length="121" mass="12716">MAANSRLSSIQNHLSGQGGVSHAAMDPTAPAIGSLPIEVRVLAPGGRHTGDGQPGQPAQSMSRRRPWPGQFAETDVGAADRPLCTHPRGWVWGLPVCWAAWLARGWLLLAHGQAGQLTPSS</sequence>
<evidence type="ECO:0000313" key="3">
    <source>
        <dbReference type="Proteomes" id="UP000323386"/>
    </source>
</evidence>
<name>A0A5C3EWN3_9BASI</name>
<gene>
    <name evidence="2" type="ORF">PSFLO_01741</name>
</gene>
<reference evidence="2 3" key="1">
    <citation type="submission" date="2018-03" db="EMBL/GenBank/DDBJ databases">
        <authorList>
            <person name="Guldener U."/>
        </authorList>
    </citation>
    <scope>NUCLEOTIDE SEQUENCE [LARGE SCALE GENOMIC DNA]</scope>
    <source>
        <strain evidence="2 3">DAOM196992</strain>
    </source>
</reference>
<organism evidence="2 3">
    <name type="scientific">Pseudozyma flocculosa</name>
    <dbReference type="NCBI Taxonomy" id="84751"/>
    <lineage>
        <taxon>Eukaryota</taxon>
        <taxon>Fungi</taxon>
        <taxon>Dikarya</taxon>
        <taxon>Basidiomycota</taxon>
        <taxon>Ustilaginomycotina</taxon>
        <taxon>Ustilaginomycetes</taxon>
        <taxon>Ustilaginales</taxon>
        <taxon>Ustilaginaceae</taxon>
        <taxon>Pseudozyma</taxon>
    </lineage>
</organism>
<feature type="compositionally biased region" description="Polar residues" evidence="1">
    <location>
        <begin position="1"/>
        <end position="15"/>
    </location>
</feature>
<evidence type="ECO:0000313" key="2">
    <source>
        <dbReference type="EMBL" id="SPO36270.1"/>
    </source>
</evidence>
<keyword evidence="3" id="KW-1185">Reference proteome</keyword>
<feature type="region of interest" description="Disordered" evidence="1">
    <location>
        <begin position="42"/>
        <end position="70"/>
    </location>
</feature>
<dbReference type="EMBL" id="OOIP01000004">
    <property type="protein sequence ID" value="SPO36270.1"/>
    <property type="molecule type" value="Genomic_DNA"/>
</dbReference>
<dbReference type="Proteomes" id="UP000323386">
    <property type="component" value="Unassembled WGS sequence"/>
</dbReference>